<sequence>MPHQLTWYGHSNFKLQTSTGKAIFIDPFFEGNPNAPIASGSVGHADCICVTHDHGDHVGQALEIAKATGATVVGVFDTIQKLLKQGLPESQGLGMNIGGSVQVANVRIKMVQAMHSTASGAASGYILTLEDGFCLYHAGDTGLFASMELFAIFHEIDLAILPIGGHFTMDPEQAAYACKLLRPAWVVPMHWGTFPVLEQNTKSFSDYLARHAPDAKLLSLTPGKAAALSKNEALSDCRCE</sequence>
<dbReference type="Pfam" id="PF13483">
    <property type="entry name" value="Lactamase_B_3"/>
    <property type="match status" value="1"/>
</dbReference>
<reference evidence="4 5" key="1">
    <citation type="journal article" date="2011" name="J. Bacteriol.">
        <title>Genome sequence of the mercury-methylating and pleomorphic Desulfovibrio africanus Strain Walvis Bay.</title>
        <authorList>
            <person name="Brown S.D."/>
            <person name="Wall J.D."/>
            <person name="Kucken A.M."/>
            <person name="Gilmour C.C."/>
            <person name="Podar M."/>
            <person name="Brandt C.C."/>
            <person name="Teshima H."/>
            <person name="Detter J.C."/>
            <person name="Han C.S."/>
            <person name="Land M.L."/>
            <person name="Lucas S."/>
            <person name="Han J."/>
            <person name="Pennacchio L."/>
            <person name="Nolan M."/>
            <person name="Pitluck S."/>
            <person name="Woyke T."/>
            <person name="Goodwin L."/>
            <person name="Palumbo A.V."/>
            <person name="Elias D.A."/>
        </authorList>
    </citation>
    <scope>NUCLEOTIDE SEQUENCE [LARGE SCALE GENOMIC DNA]</scope>
    <source>
        <strain evidence="4 5">Walvis Bay</strain>
    </source>
</reference>
<dbReference type="STRING" id="690850.Desaf_3029"/>
<accession>F3Z2J5</accession>
<dbReference type="InterPro" id="IPR050114">
    <property type="entry name" value="UPF0173_UPF0282_UlaG_hydrolase"/>
</dbReference>
<gene>
    <name evidence="4" type="ORF">Desaf_3029</name>
</gene>
<dbReference type="Proteomes" id="UP000007844">
    <property type="component" value="Chromosome"/>
</dbReference>
<dbReference type="InterPro" id="IPR022877">
    <property type="entry name" value="UPF0173"/>
</dbReference>
<dbReference type="eggNOG" id="COG2220">
    <property type="taxonomic scope" value="Bacteria"/>
</dbReference>
<evidence type="ECO:0000313" key="5">
    <source>
        <dbReference type="Proteomes" id="UP000007844"/>
    </source>
</evidence>
<organism evidence="4 5">
    <name type="scientific">Desulfocurvibacter africanus subsp. africanus str. Walvis Bay</name>
    <dbReference type="NCBI Taxonomy" id="690850"/>
    <lineage>
        <taxon>Bacteria</taxon>
        <taxon>Pseudomonadati</taxon>
        <taxon>Thermodesulfobacteriota</taxon>
        <taxon>Desulfovibrionia</taxon>
        <taxon>Desulfovibrionales</taxon>
        <taxon>Desulfovibrionaceae</taxon>
        <taxon>Desulfocurvibacter</taxon>
    </lineage>
</organism>
<dbReference type="SUPFAM" id="SSF56281">
    <property type="entry name" value="Metallo-hydrolase/oxidoreductase"/>
    <property type="match status" value="1"/>
</dbReference>
<dbReference type="InterPro" id="IPR036866">
    <property type="entry name" value="RibonucZ/Hydroxyglut_hydro"/>
</dbReference>
<feature type="domain" description="Metallo-beta-lactamase" evidence="3">
    <location>
        <begin position="9"/>
        <end position="190"/>
    </location>
</feature>
<protein>
    <recommendedName>
        <fullName evidence="2">UPF0173 metal-dependent hydrolase Desaf_3029</fullName>
    </recommendedName>
</protein>
<dbReference type="PANTHER" id="PTHR43546">
    <property type="entry name" value="UPF0173 METAL-DEPENDENT HYDROLASE MJ1163-RELATED"/>
    <property type="match status" value="1"/>
</dbReference>
<evidence type="ECO:0000256" key="2">
    <source>
        <dbReference type="HAMAP-Rule" id="MF_00457"/>
    </source>
</evidence>
<keyword evidence="1 2" id="KW-0378">Hydrolase</keyword>
<dbReference type="NCBIfam" id="NF001911">
    <property type="entry name" value="PRK00685.1"/>
    <property type="match status" value="1"/>
</dbReference>
<evidence type="ECO:0000256" key="1">
    <source>
        <dbReference type="ARBA" id="ARBA00022801"/>
    </source>
</evidence>
<dbReference type="GO" id="GO:0016787">
    <property type="term" value="F:hydrolase activity"/>
    <property type="evidence" value="ECO:0007669"/>
    <property type="project" value="UniProtKB-UniRule"/>
</dbReference>
<comment type="similarity">
    <text evidence="2">Belongs to the UPF0173 family.</text>
</comment>
<dbReference type="EMBL" id="CP003221">
    <property type="protein sequence ID" value="EGJ51328.1"/>
    <property type="molecule type" value="Genomic_DNA"/>
</dbReference>
<dbReference type="RefSeq" id="WP_014260976.1">
    <property type="nucleotide sequence ID" value="NC_016629.1"/>
</dbReference>
<dbReference type="InterPro" id="IPR001279">
    <property type="entry name" value="Metallo-B-lactamas"/>
</dbReference>
<evidence type="ECO:0000259" key="3">
    <source>
        <dbReference type="SMART" id="SM00849"/>
    </source>
</evidence>
<keyword evidence="5" id="KW-1185">Reference proteome</keyword>
<dbReference type="PANTHER" id="PTHR43546:SF3">
    <property type="entry name" value="UPF0173 METAL-DEPENDENT HYDROLASE MJ1163"/>
    <property type="match status" value="1"/>
</dbReference>
<dbReference type="HOGENOM" id="CLU_070010_4_0_7"/>
<proteinExistence type="inferred from homology"/>
<dbReference type="AlphaFoldDB" id="F3Z2J5"/>
<dbReference type="Gene3D" id="3.60.15.10">
    <property type="entry name" value="Ribonuclease Z/Hydroxyacylglutathione hydrolase-like"/>
    <property type="match status" value="1"/>
</dbReference>
<dbReference type="KEGG" id="daf:Desaf_3029"/>
<evidence type="ECO:0000313" key="4">
    <source>
        <dbReference type="EMBL" id="EGJ51328.1"/>
    </source>
</evidence>
<dbReference type="SMART" id="SM00849">
    <property type="entry name" value="Lactamase_B"/>
    <property type="match status" value="1"/>
</dbReference>
<dbReference type="HAMAP" id="MF_00457">
    <property type="entry name" value="UPF0173"/>
    <property type="match status" value="1"/>
</dbReference>
<name>F3Z2J5_DESAF</name>